<keyword evidence="5 7" id="KW-0413">Isomerase</keyword>
<dbReference type="GO" id="GO:1990481">
    <property type="term" value="P:mRNA pseudouridine synthesis"/>
    <property type="evidence" value="ECO:0007669"/>
    <property type="project" value="TreeGrafter"/>
</dbReference>
<dbReference type="SUPFAM" id="SSF55120">
    <property type="entry name" value="Pseudouridine synthase"/>
    <property type="match status" value="1"/>
</dbReference>
<dbReference type="GO" id="GO:0160148">
    <property type="term" value="F:tRNA pseudouridine(55) synthase activity"/>
    <property type="evidence" value="ECO:0007669"/>
    <property type="project" value="UniProtKB-EC"/>
</dbReference>
<dbReference type="PANTHER" id="PTHR13767:SF2">
    <property type="entry name" value="PSEUDOURIDYLATE SYNTHASE TRUB1"/>
    <property type="match status" value="1"/>
</dbReference>
<evidence type="ECO:0000256" key="5">
    <source>
        <dbReference type="ARBA" id="ARBA00023235"/>
    </source>
</evidence>
<gene>
    <name evidence="7" type="primary">PUS4</name>
    <name evidence="7" type="ORF">IWQ60_007726</name>
</gene>
<feature type="domain" description="Pseudouridine synthase II N-terminal" evidence="6">
    <location>
        <begin position="135"/>
        <end position="260"/>
    </location>
</feature>
<dbReference type="PANTHER" id="PTHR13767">
    <property type="entry name" value="TRNA-PSEUDOURIDINE SYNTHASE"/>
    <property type="match status" value="1"/>
</dbReference>
<evidence type="ECO:0000256" key="4">
    <source>
        <dbReference type="ARBA" id="ARBA00022694"/>
    </source>
</evidence>
<protein>
    <recommendedName>
        <fullName evidence="3">tRNA pseudouridine(55) synthase</fullName>
        <ecNumber evidence="3">5.4.99.25</ecNumber>
    </recommendedName>
</protein>
<dbReference type="InterPro" id="IPR002501">
    <property type="entry name" value="PsdUridine_synth_N"/>
</dbReference>
<dbReference type="HAMAP" id="MF_01080">
    <property type="entry name" value="TruB_bact"/>
    <property type="match status" value="1"/>
</dbReference>
<comment type="catalytic activity">
    <reaction evidence="1">
        <text>a uridine in mRNA = a pseudouridine in mRNA</text>
        <dbReference type="Rhea" id="RHEA:56644"/>
        <dbReference type="Rhea" id="RHEA-COMP:14658"/>
        <dbReference type="Rhea" id="RHEA-COMP:14659"/>
        <dbReference type="ChEBI" id="CHEBI:65314"/>
        <dbReference type="ChEBI" id="CHEBI:65315"/>
    </reaction>
</comment>
<dbReference type="InterPro" id="IPR014780">
    <property type="entry name" value="tRNA_psdUridine_synth_TruB"/>
</dbReference>
<comment type="similarity">
    <text evidence="2">Belongs to the pseudouridine synthase TruB family.</text>
</comment>
<sequence length="407" mass="45595">MPSLQLLNKLERLRAFNGTLAIRKPYGLTSFDCLRYLNLALTHAHNNLTRRHGFVMHDYPPLPMNFVYPGRNSDHINSTLQRFPPPNPKRVTLLNSMVDAERLDPHNLADLYLYTLMSGYPSSLIMQSKKKYRLKLGHGGTLDPLASGVLLVNLGDATKLSQAYQESYKTYVATGVLGIATDSLDMDGEIVKRADPSHITEASLKATLDKFLGFTMQKPPLHSAIQVNGVRLYDYARTGKVYPSQLAERAVRIKRITLNFLRQELDPTTVSPVLAAVARMQKYRANPEGYEEDPDIEAALEDNPMTPPILCGITRRVETVATQLTGLPVFQIEVEAGGGTYIRSLVDDIGRELGCAATLIDLVRTKQYDYSLTDETPTLMQCRDPFVIERHLVPYAERISETVTPKF</sequence>
<dbReference type="GO" id="GO:0005634">
    <property type="term" value="C:nucleus"/>
    <property type="evidence" value="ECO:0007669"/>
    <property type="project" value="TreeGrafter"/>
</dbReference>
<evidence type="ECO:0000313" key="7">
    <source>
        <dbReference type="EMBL" id="KAJ1917612.1"/>
    </source>
</evidence>
<name>A0A9W8A1I6_9FUNG</name>
<accession>A0A9W8A1I6</accession>
<dbReference type="Gene3D" id="3.30.2350.10">
    <property type="entry name" value="Pseudouridine synthase"/>
    <property type="match status" value="1"/>
</dbReference>
<keyword evidence="8" id="KW-1185">Reference proteome</keyword>
<evidence type="ECO:0000259" key="6">
    <source>
        <dbReference type="Pfam" id="PF01509"/>
    </source>
</evidence>
<proteinExistence type="inferred from homology"/>
<comment type="caution">
    <text evidence="7">The sequence shown here is derived from an EMBL/GenBank/DDBJ whole genome shotgun (WGS) entry which is preliminary data.</text>
</comment>
<evidence type="ECO:0000256" key="2">
    <source>
        <dbReference type="ARBA" id="ARBA00008999"/>
    </source>
</evidence>
<dbReference type="AlphaFoldDB" id="A0A9W8A1I6"/>
<organism evidence="7 8">
    <name type="scientific">Tieghemiomyces parasiticus</name>
    <dbReference type="NCBI Taxonomy" id="78921"/>
    <lineage>
        <taxon>Eukaryota</taxon>
        <taxon>Fungi</taxon>
        <taxon>Fungi incertae sedis</taxon>
        <taxon>Zoopagomycota</taxon>
        <taxon>Kickxellomycotina</taxon>
        <taxon>Dimargaritomycetes</taxon>
        <taxon>Dimargaritales</taxon>
        <taxon>Dimargaritaceae</taxon>
        <taxon>Tieghemiomyces</taxon>
    </lineage>
</organism>
<dbReference type="GO" id="GO:0006400">
    <property type="term" value="P:tRNA modification"/>
    <property type="evidence" value="ECO:0007669"/>
    <property type="project" value="TreeGrafter"/>
</dbReference>
<keyword evidence="4" id="KW-0819">tRNA processing</keyword>
<evidence type="ECO:0000313" key="8">
    <source>
        <dbReference type="Proteomes" id="UP001150569"/>
    </source>
</evidence>
<dbReference type="EC" id="5.4.99.25" evidence="3"/>
<dbReference type="InterPro" id="IPR020103">
    <property type="entry name" value="PsdUridine_synth_cat_dom_sf"/>
</dbReference>
<dbReference type="Proteomes" id="UP001150569">
    <property type="component" value="Unassembled WGS sequence"/>
</dbReference>
<dbReference type="Pfam" id="PF01509">
    <property type="entry name" value="TruB_N"/>
    <property type="match status" value="1"/>
</dbReference>
<evidence type="ECO:0000256" key="1">
    <source>
        <dbReference type="ARBA" id="ARBA00001166"/>
    </source>
</evidence>
<dbReference type="GO" id="GO:0003723">
    <property type="term" value="F:RNA binding"/>
    <property type="evidence" value="ECO:0007669"/>
    <property type="project" value="InterPro"/>
</dbReference>
<reference evidence="7" key="1">
    <citation type="submission" date="2022-07" db="EMBL/GenBank/DDBJ databases">
        <title>Phylogenomic reconstructions and comparative analyses of Kickxellomycotina fungi.</title>
        <authorList>
            <person name="Reynolds N.K."/>
            <person name="Stajich J.E."/>
            <person name="Barry K."/>
            <person name="Grigoriev I.V."/>
            <person name="Crous P."/>
            <person name="Smith M.E."/>
        </authorList>
    </citation>
    <scope>NUCLEOTIDE SEQUENCE</scope>
    <source>
        <strain evidence="7">RSA 861</strain>
    </source>
</reference>
<evidence type="ECO:0000256" key="3">
    <source>
        <dbReference type="ARBA" id="ARBA00012787"/>
    </source>
</evidence>
<dbReference type="EMBL" id="JANBPT010000534">
    <property type="protein sequence ID" value="KAJ1917612.1"/>
    <property type="molecule type" value="Genomic_DNA"/>
</dbReference>
<dbReference type="OrthoDB" id="9995526at2759"/>